<dbReference type="InterPro" id="IPR016428">
    <property type="entry name" value="QueF_type2"/>
</dbReference>
<dbReference type="GO" id="GO:0008616">
    <property type="term" value="P:tRNA queuosine(34) biosynthetic process"/>
    <property type="evidence" value="ECO:0007669"/>
    <property type="project" value="UniProtKB-UniRule"/>
</dbReference>
<comment type="caution">
    <text evidence="7">The sequence shown here is derived from an EMBL/GenBank/DDBJ whole genome shotgun (WGS) entry which is preliminary data.</text>
</comment>
<feature type="binding site" evidence="5">
    <location>
        <begin position="255"/>
        <end position="256"/>
    </location>
    <ligand>
        <name>NADPH</name>
        <dbReference type="ChEBI" id="CHEBI:57783"/>
    </ligand>
</feature>
<organism evidence="7 8">
    <name type="scientific">Rheinheimera mesophila</name>
    <dbReference type="NCBI Taxonomy" id="1547515"/>
    <lineage>
        <taxon>Bacteria</taxon>
        <taxon>Pseudomonadati</taxon>
        <taxon>Pseudomonadota</taxon>
        <taxon>Gammaproteobacteria</taxon>
        <taxon>Chromatiales</taxon>
        <taxon>Chromatiaceae</taxon>
        <taxon>Rheinheimera</taxon>
    </lineage>
</organism>
<reference evidence="7 8" key="1">
    <citation type="submission" date="2018-11" db="EMBL/GenBank/DDBJ databases">
        <title>Draft genome analysis of Rheinheimera mesophila isolated from an industrial waste site.</title>
        <authorList>
            <person name="Yu Q."/>
            <person name="Qi Y."/>
            <person name="Zhang H."/>
            <person name="Lu Y."/>
            <person name="Pu J."/>
        </authorList>
    </citation>
    <scope>NUCLEOTIDE SEQUENCE [LARGE SCALE GENOMIC DNA]</scope>
    <source>
        <strain evidence="7 8">IITR13</strain>
    </source>
</reference>
<evidence type="ECO:0000256" key="2">
    <source>
        <dbReference type="ARBA" id="ARBA00022785"/>
    </source>
</evidence>
<keyword evidence="8" id="KW-1185">Reference proteome</keyword>
<dbReference type="EC" id="1.7.1.13" evidence="5"/>
<comment type="subunit">
    <text evidence="5">Homodimer.</text>
</comment>
<sequence length="279" mass="31734">MTKIQTEQLSGLTLGQVTAYIDHYSPELLQAVPRTLGRQAIGLGAELPFVGQDTWHGYELSWLTPKGKPMVALATFVVPFDTPNLIESKSFKLYLNSLNQSKFADISQLYRTMKADLSACAGGPVQVTLHNVNELTAFQPTWLPGRCIDDLDIEVEHYDYKPELLQLNPSGALVEEKLHSHLLKSNCLITSQPDWASLYIHYKGKAIDHASLLKYLISFRSHNEFHEQCVERIYLDVWKLCQPEFLMVYARYTRRGGLDINPLRSSEPCDQPNVRLTRQ</sequence>
<feature type="binding site" evidence="5">
    <location>
        <begin position="86"/>
        <end position="88"/>
    </location>
    <ligand>
        <name>substrate</name>
    </ligand>
</feature>
<dbReference type="NCBIfam" id="TIGR03138">
    <property type="entry name" value="QueF"/>
    <property type="match status" value="1"/>
</dbReference>
<feature type="active site" description="Proton donor" evidence="5">
    <location>
        <position position="194"/>
    </location>
</feature>
<comment type="similarity">
    <text evidence="5">Belongs to the GTP cyclohydrolase I family. QueF type 2 subfamily.</text>
</comment>
<dbReference type="InterPro" id="IPR043133">
    <property type="entry name" value="GTP-CH-I_C/QueF"/>
</dbReference>
<comment type="pathway">
    <text evidence="5">tRNA modification; tRNA-queuosine biosynthesis.</text>
</comment>
<dbReference type="UniPathway" id="UPA00392"/>
<dbReference type="SUPFAM" id="SSF55620">
    <property type="entry name" value="Tetrahydrobiopterin biosynthesis enzymes-like"/>
    <property type="match status" value="1"/>
</dbReference>
<keyword evidence="3 5" id="KW-0521">NADP</keyword>
<keyword evidence="4 5" id="KW-0560">Oxidoreductase</keyword>
<dbReference type="InterPro" id="IPR050084">
    <property type="entry name" value="NADPH_dep_7-cyano-7-deazaG_red"/>
</dbReference>
<dbReference type="PANTHER" id="PTHR34354:SF1">
    <property type="entry name" value="NADPH-DEPENDENT 7-CYANO-7-DEAZAGUANINE REDUCTASE"/>
    <property type="match status" value="1"/>
</dbReference>
<protein>
    <recommendedName>
        <fullName evidence="5">NADPH-dependent 7-cyano-7-deazaguanine reductase</fullName>
        <ecNumber evidence="5">1.7.1.13</ecNumber>
    </recommendedName>
    <alternativeName>
        <fullName evidence="5">7-cyano-7-carbaguanine reductase</fullName>
    </alternativeName>
    <alternativeName>
        <fullName evidence="5">NADPH-dependent nitrile oxidoreductase</fullName>
    </alternativeName>
    <alternativeName>
        <fullName evidence="5">PreQ(0) reductase</fullName>
    </alternativeName>
</protein>
<comment type="catalytic activity">
    <reaction evidence="5">
        <text>7-aminomethyl-7-carbaguanine + 2 NADP(+) = 7-cyano-7-carbaguanine + 2 NADPH + 3 H(+)</text>
        <dbReference type="Rhea" id="RHEA:13409"/>
        <dbReference type="ChEBI" id="CHEBI:15378"/>
        <dbReference type="ChEBI" id="CHEBI:45075"/>
        <dbReference type="ChEBI" id="CHEBI:57783"/>
        <dbReference type="ChEBI" id="CHEBI:58349"/>
        <dbReference type="ChEBI" id="CHEBI:58703"/>
        <dbReference type="EC" id="1.7.1.13"/>
    </reaction>
</comment>
<dbReference type="GO" id="GO:0005737">
    <property type="term" value="C:cytoplasm"/>
    <property type="evidence" value="ECO:0007669"/>
    <property type="project" value="UniProtKB-SubCell"/>
</dbReference>
<dbReference type="Pfam" id="PF14819">
    <property type="entry name" value="QueF_N"/>
    <property type="match status" value="1"/>
</dbReference>
<proteinExistence type="inferred from homology"/>
<name>A0A3P3QQQ7_9GAMM</name>
<evidence type="ECO:0000256" key="1">
    <source>
        <dbReference type="ARBA" id="ARBA00022490"/>
    </source>
</evidence>
<keyword evidence="2 5" id="KW-0671">Queuosine biosynthesis</keyword>
<evidence type="ECO:0000259" key="6">
    <source>
        <dbReference type="Pfam" id="PF14819"/>
    </source>
</evidence>
<evidence type="ECO:0000256" key="4">
    <source>
        <dbReference type="ARBA" id="ARBA00023002"/>
    </source>
</evidence>
<dbReference type="HAMAP" id="MF_00817">
    <property type="entry name" value="QueF_type2"/>
    <property type="match status" value="1"/>
</dbReference>
<comment type="function">
    <text evidence="5">Catalyzes the NADPH-dependent reduction of 7-cyano-7-deazaguanine (preQ0) to 7-aminomethyl-7-deazaguanine (preQ1).</text>
</comment>
<dbReference type="RefSeq" id="WP_046521236.1">
    <property type="nucleotide sequence ID" value="NZ_LAVS01000091.1"/>
</dbReference>
<accession>A0A3P3QQQ7</accession>
<feature type="domain" description="NADPH-dependent 7-cyano-7-deazaguanine reductase N-terminal" evidence="6">
    <location>
        <begin position="20"/>
        <end position="129"/>
    </location>
</feature>
<comment type="subcellular location">
    <subcellularLocation>
        <location evidence="5">Cytoplasm</location>
    </subcellularLocation>
</comment>
<feature type="active site" description="Thioimide intermediate" evidence="5">
    <location>
        <position position="187"/>
    </location>
</feature>
<dbReference type="PANTHER" id="PTHR34354">
    <property type="entry name" value="NADPH-DEPENDENT 7-CYANO-7-DEAZAGUANINE REDUCTASE"/>
    <property type="match status" value="1"/>
</dbReference>
<dbReference type="InterPro" id="IPR029500">
    <property type="entry name" value="QueF"/>
</dbReference>
<dbReference type="AlphaFoldDB" id="A0A3P3QQQ7"/>
<dbReference type="Pfam" id="PF14489">
    <property type="entry name" value="QueF"/>
    <property type="match status" value="1"/>
</dbReference>
<evidence type="ECO:0000313" key="7">
    <source>
        <dbReference type="EMBL" id="RRJ23375.1"/>
    </source>
</evidence>
<evidence type="ECO:0000256" key="5">
    <source>
        <dbReference type="HAMAP-Rule" id="MF_00817"/>
    </source>
</evidence>
<dbReference type="Gene3D" id="3.30.1130.10">
    <property type="match status" value="2"/>
</dbReference>
<gene>
    <name evidence="5 7" type="primary">queF</name>
    <name evidence="7" type="ORF">EIK76_04695</name>
</gene>
<dbReference type="Proteomes" id="UP000276260">
    <property type="component" value="Unassembled WGS sequence"/>
</dbReference>
<keyword evidence="1 5" id="KW-0963">Cytoplasm</keyword>
<dbReference type="GO" id="GO:0033739">
    <property type="term" value="F:preQ1 synthase activity"/>
    <property type="evidence" value="ECO:0007669"/>
    <property type="project" value="UniProtKB-UniRule"/>
</dbReference>
<feature type="binding site" evidence="5">
    <location>
        <begin position="88"/>
        <end position="89"/>
    </location>
    <ligand>
        <name>NADPH</name>
        <dbReference type="ChEBI" id="CHEBI:57783"/>
    </ligand>
</feature>
<dbReference type="PIRSF" id="PIRSF004750">
    <property type="entry name" value="Nitrile_oxidored_YqcD_prd"/>
    <property type="match status" value="1"/>
</dbReference>
<dbReference type="EMBL" id="RRCF01000001">
    <property type="protein sequence ID" value="RRJ23375.1"/>
    <property type="molecule type" value="Genomic_DNA"/>
</dbReference>
<feature type="binding site" evidence="5">
    <location>
        <begin position="226"/>
        <end position="227"/>
    </location>
    <ligand>
        <name>substrate</name>
    </ligand>
</feature>
<dbReference type="OrthoDB" id="9789995at2"/>
<evidence type="ECO:0000256" key="3">
    <source>
        <dbReference type="ARBA" id="ARBA00022857"/>
    </source>
</evidence>
<evidence type="ECO:0000313" key="8">
    <source>
        <dbReference type="Proteomes" id="UP000276260"/>
    </source>
</evidence>
<dbReference type="InterPro" id="IPR029139">
    <property type="entry name" value="QueF_N"/>
</dbReference>